<protein>
    <recommendedName>
        <fullName evidence="4">Secreted protein</fullName>
    </recommendedName>
</protein>
<dbReference type="Pfam" id="PF18986">
    <property type="entry name" value="DUF5719"/>
    <property type="match status" value="1"/>
</dbReference>
<dbReference type="AlphaFoldDB" id="A0A841IR34"/>
<gene>
    <name evidence="2" type="ORF">FHS13_000703</name>
</gene>
<comment type="caution">
    <text evidence="2">The sequence shown here is derived from an EMBL/GenBank/DDBJ whole genome shotgun (WGS) entry which is preliminary data.</text>
</comment>
<evidence type="ECO:0000313" key="3">
    <source>
        <dbReference type="Proteomes" id="UP000536604"/>
    </source>
</evidence>
<dbReference type="InterPro" id="IPR043777">
    <property type="entry name" value="DUF5719"/>
</dbReference>
<dbReference type="Proteomes" id="UP000536604">
    <property type="component" value="Unassembled WGS sequence"/>
</dbReference>
<evidence type="ECO:0000313" key="2">
    <source>
        <dbReference type="EMBL" id="MBB6118771.1"/>
    </source>
</evidence>
<feature type="region of interest" description="Disordered" evidence="1">
    <location>
        <begin position="80"/>
        <end position="107"/>
    </location>
</feature>
<evidence type="ECO:0008006" key="4">
    <source>
        <dbReference type="Google" id="ProtNLM"/>
    </source>
</evidence>
<dbReference type="EMBL" id="JACHJO010000002">
    <property type="protein sequence ID" value="MBB6118771.1"/>
    <property type="molecule type" value="Genomic_DNA"/>
</dbReference>
<keyword evidence="3" id="KW-1185">Reference proteome</keyword>
<evidence type="ECO:0000256" key="1">
    <source>
        <dbReference type="SAM" id="MobiDB-lite"/>
    </source>
</evidence>
<sequence>MRLIAENRFALLGLVATALAALFGIALATGPVTAELGVTGPETVRPELALRVCPAPHAASDARSSVAAFAPRVSRDDGGGLWAVPVPRAPEEDGGEDEGSATAGGRLGEVLTEPGSVWKLDTGEERQPVAVHAEQALAPGLDATQITLADGAATEVRCVEPSVSTWFALPGVGDSEGVRLESVTAHLANPERSHATVSVDVYTSGGPSRSAESRGISLGPGESTELDLTEPAGSIGGIGVQVRTSSGRVAVSVLAEHVSGSADWVPPTAAPATEHVVAGVPGGAGRRHLVVSAPGQEPARVRVHVLSSAEDGGGGTPGRSADDPLVLDVPPAASAWLTLESALGGEPGTVLLEADVPVIAGVAVEAADGERKVVETAYTSVVPPLSFPLDTMAVLPDVPVDADTELVLGAPRDDVSLMATPIGPDGTQGDAVRTVVEAGTTTVFGGEEAWSTPDGVDPEDGHALRLEVLEGSGPLHAARVLRSGEGLSVLPVRPAPVEIALPDVRHTMVGVVP</sequence>
<organism evidence="2 3">
    <name type="scientific">Nocardiopsis algeriensis</name>
    <dbReference type="NCBI Taxonomy" id="1478215"/>
    <lineage>
        <taxon>Bacteria</taxon>
        <taxon>Bacillati</taxon>
        <taxon>Actinomycetota</taxon>
        <taxon>Actinomycetes</taxon>
        <taxon>Streptosporangiales</taxon>
        <taxon>Nocardiopsidaceae</taxon>
        <taxon>Nocardiopsis</taxon>
    </lineage>
</organism>
<reference evidence="2 3" key="1">
    <citation type="submission" date="2020-08" db="EMBL/GenBank/DDBJ databases">
        <title>Genomic Encyclopedia of Type Strains, Phase III (KMG-III): the genomes of soil and plant-associated and newly described type strains.</title>
        <authorList>
            <person name="Whitman W."/>
        </authorList>
    </citation>
    <scope>NUCLEOTIDE SEQUENCE [LARGE SCALE GENOMIC DNA]</scope>
    <source>
        <strain evidence="2 3">CECT 8712</strain>
    </source>
</reference>
<proteinExistence type="predicted"/>
<name>A0A841IR34_9ACTN</name>
<dbReference type="RefSeq" id="WP_184287368.1">
    <property type="nucleotide sequence ID" value="NZ_JACHJO010000002.1"/>
</dbReference>
<accession>A0A841IR34</accession>